<dbReference type="RefSeq" id="WP_343878692.1">
    <property type="nucleotide sequence ID" value="NZ_BAAAIJ010000023.1"/>
</dbReference>
<comment type="caution">
    <text evidence="1">The sequence shown here is derived from an EMBL/GenBank/DDBJ whole genome shotgun (WGS) entry which is preliminary data.</text>
</comment>
<dbReference type="Proteomes" id="UP001597307">
    <property type="component" value="Unassembled WGS sequence"/>
</dbReference>
<organism evidence="1 2">
    <name type="scientific">Arthrobacter flavus</name>
    <dbReference type="NCBI Taxonomy" id="95172"/>
    <lineage>
        <taxon>Bacteria</taxon>
        <taxon>Bacillati</taxon>
        <taxon>Actinomycetota</taxon>
        <taxon>Actinomycetes</taxon>
        <taxon>Micrococcales</taxon>
        <taxon>Micrococcaceae</taxon>
        <taxon>Arthrobacter</taxon>
    </lineage>
</organism>
<gene>
    <name evidence="1" type="ORF">ACFSFX_07960</name>
</gene>
<dbReference type="InterPro" id="IPR023393">
    <property type="entry name" value="START-like_dom_sf"/>
</dbReference>
<keyword evidence="2" id="KW-1185">Reference proteome</keyword>
<dbReference type="EMBL" id="JBHUGA010000019">
    <property type="protein sequence ID" value="MFD1846529.1"/>
    <property type="molecule type" value="Genomic_DNA"/>
</dbReference>
<reference evidence="2" key="1">
    <citation type="journal article" date="2019" name="Int. J. Syst. Evol. Microbiol.">
        <title>The Global Catalogue of Microorganisms (GCM) 10K type strain sequencing project: providing services to taxonomists for standard genome sequencing and annotation.</title>
        <authorList>
            <consortium name="The Broad Institute Genomics Platform"/>
            <consortium name="The Broad Institute Genome Sequencing Center for Infectious Disease"/>
            <person name="Wu L."/>
            <person name="Ma J."/>
        </authorList>
    </citation>
    <scope>NUCLEOTIDE SEQUENCE [LARGE SCALE GENOMIC DNA]</scope>
    <source>
        <strain evidence="2">JCM 11496</strain>
    </source>
</reference>
<protein>
    <submittedName>
        <fullName evidence="1">SRPBCC domain-containing protein</fullName>
    </submittedName>
</protein>
<evidence type="ECO:0000313" key="2">
    <source>
        <dbReference type="Proteomes" id="UP001597307"/>
    </source>
</evidence>
<proteinExistence type="predicted"/>
<dbReference type="Gene3D" id="3.30.530.20">
    <property type="match status" value="1"/>
</dbReference>
<sequence>MNHSSAPSGSSGTVGKDGANPLSVHINADARQIWVMLREPAKVAQWHGWDYDGLAEEIRLIFFSPGVVEGQDHRSLTLEDGDTFLLEPGPDGTVVTVECGVPEPESEMADWYADITEGWISFLQQLRFALERHPNTDRHTAFFAGTPADGSALVDRLGAGSVGEPGEHYSLTLPGGQEITGRVWFRTEHQLGLTVAQYAEHGDGLLILAEQPLTEGVRDEPSSLVIASTYALGAKALHGVWDGWEAVRREHYPDADPLITSALGRAGKPAT</sequence>
<accession>A0ABW4Q760</accession>
<dbReference type="SUPFAM" id="SSF55961">
    <property type="entry name" value="Bet v1-like"/>
    <property type="match status" value="1"/>
</dbReference>
<name>A0ABW4Q760_9MICC</name>
<evidence type="ECO:0000313" key="1">
    <source>
        <dbReference type="EMBL" id="MFD1846529.1"/>
    </source>
</evidence>